<evidence type="ECO:0000256" key="2">
    <source>
        <dbReference type="ARBA" id="ARBA00023136"/>
    </source>
</evidence>
<evidence type="ECO:0000313" key="5">
    <source>
        <dbReference type="Proteomes" id="UP000228496"/>
    </source>
</evidence>
<reference evidence="4 5" key="1">
    <citation type="submission" date="2017-09" db="EMBL/GenBank/DDBJ databases">
        <title>Depth-based differentiation of microbial function through sediment-hosted aquifers and enrichment of novel symbionts in the deep terrestrial subsurface.</title>
        <authorList>
            <person name="Probst A.J."/>
            <person name="Ladd B."/>
            <person name="Jarett J.K."/>
            <person name="Geller-Mcgrath D.E."/>
            <person name="Sieber C.M."/>
            <person name="Emerson J.B."/>
            <person name="Anantharaman K."/>
            <person name="Thomas B.C."/>
            <person name="Malmstrom R."/>
            <person name="Stieglmeier M."/>
            <person name="Klingl A."/>
            <person name="Woyke T."/>
            <person name="Ryan C.M."/>
            <person name="Banfield J.F."/>
        </authorList>
    </citation>
    <scope>NUCLEOTIDE SEQUENCE [LARGE SCALE GENOMIC DNA]</scope>
    <source>
        <strain evidence="4">CG10_big_fil_rev_8_21_14_0_10_36_16</strain>
    </source>
</reference>
<accession>A0A2J0Q6Y1</accession>
<proteinExistence type="predicted"/>
<protein>
    <recommendedName>
        <fullName evidence="6">TonB-dependent receptor-like beta-barrel domain-containing protein</fullName>
    </recommendedName>
</protein>
<dbReference type="SUPFAM" id="SSF49464">
    <property type="entry name" value="Carboxypeptidase regulatory domain-like"/>
    <property type="match status" value="1"/>
</dbReference>
<dbReference type="GO" id="GO:0009279">
    <property type="term" value="C:cell outer membrane"/>
    <property type="evidence" value="ECO:0007669"/>
    <property type="project" value="UniProtKB-SubCell"/>
</dbReference>
<keyword evidence="2" id="KW-0472">Membrane</keyword>
<comment type="caution">
    <text evidence="4">The sequence shown here is derived from an EMBL/GenBank/DDBJ whole genome shotgun (WGS) entry which is preliminary data.</text>
</comment>
<evidence type="ECO:0000256" key="3">
    <source>
        <dbReference type="ARBA" id="ARBA00023237"/>
    </source>
</evidence>
<evidence type="ECO:0000256" key="1">
    <source>
        <dbReference type="ARBA" id="ARBA00004442"/>
    </source>
</evidence>
<dbReference type="Gene3D" id="2.60.40.1120">
    <property type="entry name" value="Carboxypeptidase-like, regulatory domain"/>
    <property type="match status" value="1"/>
</dbReference>
<comment type="subcellular location">
    <subcellularLocation>
        <location evidence="1">Cell outer membrane</location>
    </subcellularLocation>
</comment>
<name>A0A2J0Q6Y1_9BACT</name>
<dbReference type="InterPro" id="IPR036942">
    <property type="entry name" value="Beta-barrel_TonB_sf"/>
</dbReference>
<dbReference type="SUPFAM" id="SSF56935">
    <property type="entry name" value="Porins"/>
    <property type="match status" value="1"/>
</dbReference>
<evidence type="ECO:0000313" key="4">
    <source>
        <dbReference type="EMBL" id="PJE50704.1"/>
    </source>
</evidence>
<sequence>MWYFFTNKKSTLKLKNEELMTNIRKITILLFFVLMYKTPAIAEIAVNGSITDPDNNPVINALVEIMPGNPPDPQLTDSTKTDENGKFSIILQKSESPGLYLLSIKNAEGFQDIKGEEINLNNNFNPPLYITMIPIEKFEVTVSANTPYTPQIAVDQVQLSRTLDRKTLLEIPTTRSPEITEILVNNLPGIIKDSAGNMHFDGGQPFNHNWQLSRFNIGDPVKYTLETRSINPEAIEEIDFNSGRYSVDGGKGYTRINMYPHQGADEFSLNLTNPVPGIDINKGLVLSDWKPKLCFSGPIKKGGFWFSDCVALNYNSRIFEELPKGKDKTTSWAGNNLFSVQGNISPRNIWNFNFMTDYLNAPNAELSPINPHSTTTDLNNKIYFGSIGNRIFTGANTAISWGYGYYQSAFEARPQGEGPFITTPVGNRGFAHKNSFNQGKRHQLFANITTKAPEFLPKILKNNHRHKYGTDFQRINYCQDVTRTSIETLRIDETLSNRREFFGNGNFCKANLESAFYFQDSWNLSPGVFVQAGLRMDTDRIVQKNVLTSRYSLALMPSEIESKWTKFLPGLLKKNKYVFGYGRLPAPYPLNIFTRHLDQYSIVSDFNNDGSLRSDPFLLQFTANSLSQERLTVPTTVNYSFGIERLLPYDFILGSNFLRKKSRDGYVFVPVAEELGETDYSASPFFSRAVYYDMKNLQKISYDAFEFSIRKIGEIKNRRVNWFLNYTYSKNEGNGSGNPFLDDLFLFSDTAGPTSWDVPHRLLTYGYFDITSKYAIAYHLQHRTGTPYTAYNDEGRQVGGFNSQRLPNFLSLNLHFEIKHNFFKRRWALRIGSDNITGHFNPTIVNANTSVPGYPIFYGSQPRKPFVFRVRYLGKVQ</sequence>
<dbReference type="Proteomes" id="UP000228496">
    <property type="component" value="Unassembled WGS sequence"/>
</dbReference>
<keyword evidence="3" id="KW-0998">Cell outer membrane</keyword>
<evidence type="ECO:0008006" key="6">
    <source>
        <dbReference type="Google" id="ProtNLM"/>
    </source>
</evidence>
<dbReference type="AlphaFoldDB" id="A0A2J0Q6Y1"/>
<dbReference type="Gene3D" id="2.40.170.20">
    <property type="entry name" value="TonB-dependent receptor, beta-barrel domain"/>
    <property type="match status" value="1"/>
</dbReference>
<dbReference type="EMBL" id="PCXQ01000005">
    <property type="protein sequence ID" value="PJE50704.1"/>
    <property type="molecule type" value="Genomic_DNA"/>
</dbReference>
<organism evidence="4 5">
    <name type="scientific">Candidatus Yanofskybacteria bacterium CG10_big_fil_rev_8_21_14_0_10_36_16</name>
    <dbReference type="NCBI Taxonomy" id="1975096"/>
    <lineage>
        <taxon>Bacteria</taxon>
        <taxon>Candidatus Yanofskyibacteriota</taxon>
    </lineage>
</organism>
<dbReference type="InterPro" id="IPR008969">
    <property type="entry name" value="CarboxyPept-like_regulatory"/>
</dbReference>
<gene>
    <name evidence="4" type="ORF">COV29_03140</name>
</gene>